<dbReference type="PANTHER" id="PTHR23028:SF53">
    <property type="entry name" value="ACYL_TRANSF_3 DOMAIN-CONTAINING PROTEIN"/>
    <property type="match status" value="1"/>
</dbReference>
<dbReference type="PANTHER" id="PTHR23028">
    <property type="entry name" value="ACETYLTRANSFERASE"/>
    <property type="match status" value="1"/>
</dbReference>
<feature type="transmembrane region" description="Helical" evidence="1">
    <location>
        <begin position="174"/>
        <end position="194"/>
    </location>
</feature>
<feature type="transmembrane region" description="Helical" evidence="1">
    <location>
        <begin position="289"/>
        <end position="308"/>
    </location>
</feature>
<keyword evidence="1" id="KW-1133">Transmembrane helix</keyword>
<dbReference type="InterPro" id="IPR050879">
    <property type="entry name" value="Acyltransferase_3"/>
</dbReference>
<evidence type="ECO:0000259" key="2">
    <source>
        <dbReference type="Pfam" id="PF01757"/>
    </source>
</evidence>
<keyword evidence="3" id="KW-0012">Acyltransferase</keyword>
<evidence type="ECO:0000313" key="3">
    <source>
        <dbReference type="EMBL" id="CDI01322.1"/>
    </source>
</evidence>
<protein>
    <submittedName>
        <fullName evidence="3">Acyltransferase 3</fullName>
    </submittedName>
</protein>
<comment type="caution">
    <text evidence="3">The sequence shown here is derived from an EMBL/GenBank/DDBJ whole genome shotgun (WGS) entry which is preliminary data.</text>
</comment>
<keyword evidence="3" id="KW-0808">Transferase</keyword>
<dbReference type="RefSeq" id="WP_071243973.1">
    <property type="nucleotide sequence ID" value="NZ_CBTJ020000020.1"/>
</dbReference>
<evidence type="ECO:0000313" key="4">
    <source>
        <dbReference type="Proteomes" id="UP000035760"/>
    </source>
</evidence>
<dbReference type="AlphaFoldDB" id="W6M1L1"/>
<feature type="transmembrane region" description="Helical" evidence="1">
    <location>
        <begin position="351"/>
        <end position="371"/>
    </location>
</feature>
<name>W6M1L1_9GAMM</name>
<feature type="transmembrane region" description="Helical" evidence="1">
    <location>
        <begin position="263"/>
        <end position="283"/>
    </location>
</feature>
<dbReference type="OrthoDB" id="9767863at2"/>
<gene>
    <name evidence="3" type="ORF">BN873_150110</name>
</gene>
<keyword evidence="1" id="KW-0812">Transmembrane</keyword>
<keyword evidence="1" id="KW-0472">Membrane</keyword>
<sequence>MDPLSPLPAILILYVAVVVAYLMSRYSEIPPDQGRFVALDGLRGYLALFVFLYHSALWYFYLRTGQWEVPPSNLYTHFGQSSVLLFFMITGFLFFSKLLDGRTRGIDWLKLFIGRLLRLVPLYLFMIVSLCIIVMVVSGWVLHEPLLKIAEHLVCWLGFTILGAPDLNGVKDTLLIVSGVIWTLPYEWFFYLILPVLAMTVRVVPPPLYIVLSVGSIVTFIIYNPQTHPVHPQLHPLFSFFGGIAASLLVRSDSFRWFCRKDYCSFLVIGLIIAVVVLFQTAYAIMPLIFISLIFSLIAGGNSLFGILRSSISRVLGELSCSIYLLHGMALFILFKFVVGPNHAQLLSAQQHWMLVIAISPVILFISYWTFRLIEQPAMRATNTVTVWVSSRLTWRFRTYVVSVEPKA</sequence>
<feature type="domain" description="Acyltransferase 3" evidence="2">
    <location>
        <begin position="37"/>
        <end position="371"/>
    </location>
</feature>
<reference evidence="3" key="1">
    <citation type="submission" date="2013-07" db="EMBL/GenBank/DDBJ databases">
        <authorList>
            <person name="McIlroy S."/>
        </authorList>
    </citation>
    <scope>NUCLEOTIDE SEQUENCE [LARGE SCALE GENOMIC DNA]</scope>
    <source>
        <strain evidence="3">Run_A_D11</strain>
    </source>
</reference>
<organism evidence="3 4">
    <name type="scientific">Candidatus Competibacter denitrificans Run_A_D11</name>
    <dbReference type="NCBI Taxonomy" id="1400863"/>
    <lineage>
        <taxon>Bacteria</taxon>
        <taxon>Pseudomonadati</taxon>
        <taxon>Pseudomonadota</taxon>
        <taxon>Gammaproteobacteria</taxon>
        <taxon>Candidatus Competibacteraceae</taxon>
        <taxon>Candidatus Competibacter</taxon>
    </lineage>
</organism>
<dbReference type="EMBL" id="CBTJ020000020">
    <property type="protein sequence ID" value="CDI01322.1"/>
    <property type="molecule type" value="Genomic_DNA"/>
</dbReference>
<dbReference type="GO" id="GO:0016747">
    <property type="term" value="F:acyltransferase activity, transferring groups other than amino-acyl groups"/>
    <property type="evidence" value="ECO:0007669"/>
    <property type="project" value="InterPro"/>
</dbReference>
<feature type="transmembrane region" description="Helical" evidence="1">
    <location>
        <begin position="44"/>
        <end position="62"/>
    </location>
</feature>
<dbReference type="GO" id="GO:0000271">
    <property type="term" value="P:polysaccharide biosynthetic process"/>
    <property type="evidence" value="ECO:0007669"/>
    <property type="project" value="TreeGrafter"/>
</dbReference>
<feature type="transmembrane region" description="Helical" evidence="1">
    <location>
        <begin position="235"/>
        <end position="251"/>
    </location>
</feature>
<accession>W6M1L1</accession>
<feature type="transmembrane region" description="Helical" evidence="1">
    <location>
        <begin position="206"/>
        <end position="223"/>
    </location>
</feature>
<dbReference type="STRING" id="1400863.BN873_150110"/>
<keyword evidence="4" id="KW-1185">Reference proteome</keyword>
<feature type="transmembrane region" description="Helical" evidence="1">
    <location>
        <begin position="74"/>
        <end position="95"/>
    </location>
</feature>
<feature type="transmembrane region" description="Helical" evidence="1">
    <location>
        <begin position="6"/>
        <end position="23"/>
    </location>
</feature>
<dbReference type="Pfam" id="PF01757">
    <property type="entry name" value="Acyl_transf_3"/>
    <property type="match status" value="1"/>
</dbReference>
<proteinExistence type="predicted"/>
<dbReference type="InterPro" id="IPR002656">
    <property type="entry name" value="Acyl_transf_3_dom"/>
</dbReference>
<feature type="transmembrane region" description="Helical" evidence="1">
    <location>
        <begin position="315"/>
        <end position="339"/>
    </location>
</feature>
<evidence type="ECO:0000256" key="1">
    <source>
        <dbReference type="SAM" id="Phobius"/>
    </source>
</evidence>
<reference evidence="3" key="2">
    <citation type="submission" date="2014-03" db="EMBL/GenBank/DDBJ databases">
        <title>Candidatus Competibacter-lineage genomes retrieved from metagenomes reveal functional metabolic diversity.</title>
        <authorList>
            <person name="McIlroy S.J."/>
            <person name="Albertsen M."/>
            <person name="Andresen E.K."/>
            <person name="Saunders A.M."/>
            <person name="Kristiansen R."/>
            <person name="Stokholm-Bjerregaard M."/>
            <person name="Nielsen K.L."/>
            <person name="Nielsen P.H."/>
        </authorList>
    </citation>
    <scope>NUCLEOTIDE SEQUENCE</scope>
    <source>
        <strain evidence="3">Run_A_D11</strain>
    </source>
</reference>
<feature type="transmembrane region" description="Helical" evidence="1">
    <location>
        <begin position="116"/>
        <end position="142"/>
    </location>
</feature>
<dbReference type="GO" id="GO:0016020">
    <property type="term" value="C:membrane"/>
    <property type="evidence" value="ECO:0007669"/>
    <property type="project" value="TreeGrafter"/>
</dbReference>
<dbReference type="Proteomes" id="UP000035760">
    <property type="component" value="Unassembled WGS sequence"/>
</dbReference>